<dbReference type="Pfam" id="PF00010">
    <property type="entry name" value="HLH"/>
    <property type="match status" value="1"/>
</dbReference>
<dbReference type="SMART" id="SM00511">
    <property type="entry name" value="ORANGE"/>
    <property type="match status" value="1"/>
</dbReference>
<name>A0A023F686_TRIIF</name>
<feature type="region of interest" description="Disordered" evidence="6">
    <location>
        <begin position="23"/>
        <end position="46"/>
    </location>
</feature>
<dbReference type="PROSITE" id="PS50888">
    <property type="entry name" value="BHLH"/>
    <property type="match status" value="1"/>
</dbReference>
<proteinExistence type="evidence at transcript level"/>
<feature type="region of interest" description="Disordered" evidence="6">
    <location>
        <begin position="104"/>
        <end position="129"/>
    </location>
</feature>
<organism evidence="9">
    <name type="scientific">Triatoma infestans</name>
    <name type="common">Assassin bug</name>
    <dbReference type="NCBI Taxonomy" id="30076"/>
    <lineage>
        <taxon>Eukaryota</taxon>
        <taxon>Metazoa</taxon>
        <taxon>Ecdysozoa</taxon>
        <taxon>Arthropoda</taxon>
        <taxon>Hexapoda</taxon>
        <taxon>Insecta</taxon>
        <taxon>Pterygota</taxon>
        <taxon>Neoptera</taxon>
        <taxon>Paraneoptera</taxon>
        <taxon>Hemiptera</taxon>
        <taxon>Heteroptera</taxon>
        <taxon>Panheteroptera</taxon>
        <taxon>Cimicomorpha</taxon>
        <taxon>Reduviidae</taxon>
        <taxon>Triatominae</taxon>
        <taxon>Triatoma</taxon>
    </lineage>
</organism>
<dbReference type="GO" id="GO:0005634">
    <property type="term" value="C:nucleus"/>
    <property type="evidence" value="ECO:0007669"/>
    <property type="project" value="UniProtKB-SubCell"/>
</dbReference>
<dbReference type="PANTHER" id="PTHR10985">
    <property type="entry name" value="BASIC HELIX-LOOP-HELIX TRANSCRIPTION FACTOR, HES-RELATED"/>
    <property type="match status" value="1"/>
</dbReference>
<reference evidence="9" key="1">
    <citation type="journal article" date="2014" name="PLoS Negl. Trop. Dis.">
        <title>An updated insight into the Sialotranscriptome of Triatoma infestans: developmental stage and geographic variations.</title>
        <authorList>
            <person name="Schwarz A."/>
            <person name="Medrano-Mercado N."/>
            <person name="Schaub G.A."/>
            <person name="Struchiner C.J."/>
            <person name="Bargues M.D."/>
            <person name="Levy M.Z."/>
            <person name="Ribeiro J.M."/>
        </authorList>
    </citation>
    <scope>NUCLEOTIDE SEQUENCE</scope>
    <source>
        <strain evidence="9">Chile</strain>
        <tissue evidence="9">Salivary glands</tissue>
    </source>
</reference>
<dbReference type="SMART" id="SM00353">
    <property type="entry name" value="HLH"/>
    <property type="match status" value="1"/>
</dbReference>
<dbReference type="PROSITE" id="PS51054">
    <property type="entry name" value="ORANGE"/>
    <property type="match status" value="1"/>
</dbReference>
<protein>
    <submittedName>
        <fullName evidence="9">Putative transcriptional repressors of the hairy/espl family</fullName>
    </submittedName>
</protein>
<dbReference type="AlphaFoldDB" id="A0A023F686"/>
<feature type="compositionally biased region" description="Polar residues" evidence="6">
    <location>
        <begin position="207"/>
        <end position="222"/>
    </location>
</feature>
<feature type="region of interest" description="Disordered" evidence="6">
    <location>
        <begin position="206"/>
        <end position="233"/>
    </location>
</feature>
<evidence type="ECO:0000256" key="6">
    <source>
        <dbReference type="SAM" id="MobiDB-lite"/>
    </source>
</evidence>
<dbReference type="CDD" id="cd11440">
    <property type="entry name" value="bHLH-O_Cwo_like"/>
    <property type="match status" value="1"/>
</dbReference>
<evidence type="ECO:0000259" key="7">
    <source>
        <dbReference type="PROSITE" id="PS50888"/>
    </source>
</evidence>
<dbReference type="GO" id="GO:0006355">
    <property type="term" value="P:regulation of DNA-templated transcription"/>
    <property type="evidence" value="ECO:0007669"/>
    <property type="project" value="InterPro"/>
</dbReference>
<evidence type="ECO:0000259" key="8">
    <source>
        <dbReference type="PROSITE" id="PS51054"/>
    </source>
</evidence>
<keyword evidence="5" id="KW-0539">Nucleus</keyword>
<dbReference type="Gene3D" id="4.10.280.10">
    <property type="entry name" value="Helix-loop-helix DNA-binding domain"/>
    <property type="match status" value="1"/>
</dbReference>
<evidence type="ECO:0000256" key="5">
    <source>
        <dbReference type="ARBA" id="ARBA00023242"/>
    </source>
</evidence>
<evidence type="ECO:0000256" key="1">
    <source>
        <dbReference type="ARBA" id="ARBA00004123"/>
    </source>
</evidence>
<comment type="subcellular location">
    <subcellularLocation>
        <location evidence="1">Nucleus</location>
    </subcellularLocation>
</comment>
<dbReference type="Pfam" id="PF07527">
    <property type="entry name" value="Hairy_orange"/>
    <property type="match status" value="1"/>
</dbReference>
<feature type="domain" description="Orange" evidence="8">
    <location>
        <begin position="141"/>
        <end position="176"/>
    </location>
</feature>
<dbReference type="SUPFAM" id="SSF158457">
    <property type="entry name" value="Orange domain-like"/>
    <property type="match status" value="1"/>
</dbReference>
<feature type="region of interest" description="Disordered" evidence="6">
    <location>
        <begin position="259"/>
        <end position="317"/>
    </location>
</feature>
<sequence>MDTTFWEESQLSAPVKFENHIGYSATPNSEDEEYSFHGKKKMSRDPLSHRIIEKRRRDRMNSCLADLSRLIPHEYMKKGRGRVEKTEIIEMAIRRIKHLMGHAPCKESECHKEEERKNPEPMQSSPETAQPPLLEHLATSYRLGFAECLNETVHFLVQVEGMMASDPFCTQLRSHLTRHCDHILQSESLLSRLCIVKEESTVPLVNESDSLQNNSSNTTLFGENTDDKNGVGPQYHQIQTYQHQQQLVQQQGTNQCCTVQSTNQQNPHHQQQDSSSEASTTTGHLSTISNNHSPTSSNSEKTHPGDTDKAAAPTYKFKNRIQKRFERGVSSSVVPNRAGSANALDESCTNEANRVPVFVLAPRGNYYLPMSLDCGQLPASYQDRAYSDQSDCILLHPVTISVDFRGGIDALDRG</sequence>
<evidence type="ECO:0000256" key="4">
    <source>
        <dbReference type="ARBA" id="ARBA00023163"/>
    </source>
</evidence>
<accession>A0A023F686</accession>
<feature type="domain" description="BHLH" evidence="7">
    <location>
        <begin position="44"/>
        <end position="99"/>
    </location>
</feature>
<dbReference type="GO" id="GO:0046983">
    <property type="term" value="F:protein dimerization activity"/>
    <property type="evidence" value="ECO:0007669"/>
    <property type="project" value="InterPro"/>
</dbReference>
<keyword evidence="3" id="KW-0238">DNA-binding</keyword>
<dbReference type="Gene3D" id="6.10.250.980">
    <property type="match status" value="1"/>
</dbReference>
<keyword evidence="4" id="KW-0804">Transcription</keyword>
<dbReference type="InterPro" id="IPR011598">
    <property type="entry name" value="bHLH_dom"/>
</dbReference>
<feature type="compositionally biased region" description="Polar residues" evidence="6">
    <location>
        <begin position="259"/>
        <end position="299"/>
    </location>
</feature>
<feature type="compositionally biased region" description="Basic and acidic residues" evidence="6">
    <location>
        <begin position="300"/>
        <end position="309"/>
    </location>
</feature>
<dbReference type="InterPro" id="IPR036638">
    <property type="entry name" value="HLH_DNA-bd_sf"/>
</dbReference>
<evidence type="ECO:0000313" key="9">
    <source>
        <dbReference type="EMBL" id="JAC16737.1"/>
    </source>
</evidence>
<keyword evidence="2" id="KW-0805">Transcription regulation</keyword>
<dbReference type="SUPFAM" id="SSF47459">
    <property type="entry name" value="HLH, helix-loop-helix DNA-binding domain"/>
    <property type="match status" value="1"/>
</dbReference>
<dbReference type="InterPro" id="IPR050370">
    <property type="entry name" value="HES_HEY"/>
</dbReference>
<dbReference type="InterPro" id="IPR003650">
    <property type="entry name" value="Orange_dom"/>
</dbReference>
<dbReference type="EMBL" id="GBBI01001975">
    <property type="protein sequence ID" value="JAC16737.1"/>
    <property type="molecule type" value="mRNA"/>
</dbReference>
<dbReference type="GO" id="GO:0003677">
    <property type="term" value="F:DNA binding"/>
    <property type="evidence" value="ECO:0007669"/>
    <property type="project" value="UniProtKB-KW"/>
</dbReference>
<evidence type="ECO:0000256" key="3">
    <source>
        <dbReference type="ARBA" id="ARBA00023125"/>
    </source>
</evidence>
<feature type="compositionally biased region" description="Basic and acidic residues" evidence="6">
    <location>
        <begin position="104"/>
        <end position="119"/>
    </location>
</feature>
<dbReference type="FunFam" id="4.10.280.10:FF:000079">
    <property type="entry name" value="CLUMA_CG001539, isoform A"/>
    <property type="match status" value="1"/>
</dbReference>
<evidence type="ECO:0000256" key="2">
    <source>
        <dbReference type="ARBA" id="ARBA00023015"/>
    </source>
</evidence>